<dbReference type="Proteomes" id="UP000464378">
    <property type="component" value="Chromosome"/>
</dbReference>
<name>A0A6C2YUZ1_9BACT</name>
<dbReference type="EMBL" id="LR593887">
    <property type="protein sequence ID" value="VTS06829.1"/>
    <property type="molecule type" value="Genomic_DNA"/>
</dbReference>
<dbReference type="EMBL" id="LR586016">
    <property type="protein sequence ID" value="VIP04735.1"/>
    <property type="molecule type" value="Genomic_DNA"/>
</dbReference>
<dbReference type="InParanoid" id="A0A6C2YUZ1"/>
<dbReference type="AlphaFoldDB" id="A0A6C2YUZ1"/>
<evidence type="ECO:0000313" key="1">
    <source>
        <dbReference type="EMBL" id="VIP04735.1"/>
    </source>
</evidence>
<gene>
    <name evidence="1" type="ORF">GMBLW1_44580</name>
</gene>
<sequence>MGRLRYTLAEAREEATRRAEAFVADRPDRDQFRLRGARPDSLVPPSRASKHPVAWVVVYARIPPDGGVIDGGELFVAVDLERGTVGLRPW</sequence>
<protein>
    <submittedName>
        <fullName evidence="1">Uncharacterized protein</fullName>
    </submittedName>
</protein>
<proteinExistence type="predicted"/>
<evidence type="ECO:0000313" key="2">
    <source>
        <dbReference type="Proteomes" id="UP000464378"/>
    </source>
</evidence>
<dbReference type="KEGG" id="tim:GMBLW1_44580"/>
<reference evidence="1" key="1">
    <citation type="submission" date="2019-04" db="EMBL/GenBank/DDBJ databases">
        <authorList>
            <consortium name="Science for Life Laboratories"/>
        </authorList>
    </citation>
    <scope>NUCLEOTIDE SEQUENCE</scope>
    <source>
        <strain evidence="1">MBLW1</strain>
    </source>
</reference>
<organism evidence="1">
    <name type="scientific">Tuwongella immobilis</name>
    <dbReference type="NCBI Taxonomy" id="692036"/>
    <lineage>
        <taxon>Bacteria</taxon>
        <taxon>Pseudomonadati</taxon>
        <taxon>Planctomycetota</taxon>
        <taxon>Planctomycetia</taxon>
        <taxon>Gemmatales</taxon>
        <taxon>Gemmataceae</taxon>
        <taxon>Tuwongella</taxon>
    </lineage>
</organism>
<keyword evidence="2" id="KW-1185">Reference proteome</keyword>
<accession>A0A6C2YUZ1</accession>